<dbReference type="CDD" id="cd08249">
    <property type="entry name" value="enoyl_reductase_like"/>
    <property type="match status" value="1"/>
</dbReference>
<dbReference type="SMART" id="SM00829">
    <property type="entry name" value="PKS_ER"/>
    <property type="match status" value="1"/>
</dbReference>
<dbReference type="InterPro" id="IPR011032">
    <property type="entry name" value="GroES-like_sf"/>
</dbReference>
<keyword evidence="5" id="KW-1185">Reference proteome</keyword>
<dbReference type="InterPro" id="IPR013154">
    <property type="entry name" value="ADH-like_N"/>
</dbReference>
<dbReference type="GO" id="GO:0016651">
    <property type="term" value="F:oxidoreductase activity, acting on NAD(P)H"/>
    <property type="evidence" value="ECO:0007669"/>
    <property type="project" value="InterPro"/>
</dbReference>
<dbReference type="InterPro" id="IPR047122">
    <property type="entry name" value="Trans-enoyl_RdTase-like"/>
</dbReference>
<sequence>MKSAFYDSTLRVEFRDVPVPTPLPGQILIRTIVSGTNPKDWKTPKFWAPPEAPPANHGDDIAGYVEALGEGVIGFSLGDRVAAFHEIGSEFGSFAEYSIAWAYSTFHIPKHVTFEEAATIPLAAMTASLALYQELNLPLPWNPAKNRMPLIVYGGSTAVGAFAIKLAVLSNIHPIAAVAGKGEAFARSLLDESKGDVVIDYRKGHKHMVNELRRSVGTDVTRAFDAVSQKGSIAAIDEVLGKGGKIATVLSPEMVVGGRVDSGHAEILFTLVGRVHQNSSSRLNDDPLVQLGNPEFGAVFFNFIGLLLAQRRLNGHPFDVVDGGLNGLQTALGLLEDGKLSARKAVLRICANE</sequence>
<dbReference type="OrthoDB" id="3233595at2759"/>
<dbReference type="Gene3D" id="3.40.50.720">
    <property type="entry name" value="NAD(P)-binding Rossmann-like Domain"/>
    <property type="match status" value="1"/>
</dbReference>
<dbReference type="AlphaFoldDB" id="A0A0M9WA89"/>
<dbReference type="SUPFAM" id="SSF50129">
    <property type="entry name" value="GroES-like"/>
    <property type="match status" value="1"/>
</dbReference>
<protein>
    <recommendedName>
        <fullName evidence="3">Enoyl reductase (ER) domain-containing protein</fullName>
    </recommendedName>
</protein>
<dbReference type="Proteomes" id="UP000037696">
    <property type="component" value="Unassembled WGS sequence"/>
</dbReference>
<dbReference type="InterPro" id="IPR020843">
    <property type="entry name" value="ER"/>
</dbReference>
<comment type="caution">
    <text evidence="4">The sequence shown here is derived from an EMBL/GenBank/DDBJ whole genome shotgun (WGS) entry which is preliminary data.</text>
</comment>
<evidence type="ECO:0000256" key="1">
    <source>
        <dbReference type="ARBA" id="ARBA00008072"/>
    </source>
</evidence>
<keyword evidence="2" id="KW-0560">Oxidoreductase</keyword>
<dbReference type="PANTHER" id="PTHR45348:SF5">
    <property type="entry name" value="OXIDOREDUCTASE, PUTATIVE (AFU_ORTHOLOGUE AFUA_8G01420)-RELATED"/>
    <property type="match status" value="1"/>
</dbReference>
<evidence type="ECO:0000259" key="3">
    <source>
        <dbReference type="SMART" id="SM00829"/>
    </source>
</evidence>
<dbReference type="STRING" id="229535.A0A0M9WA89"/>
<proteinExistence type="inferred from homology"/>
<dbReference type="SUPFAM" id="SSF51735">
    <property type="entry name" value="NAD(P)-binding Rossmann-fold domains"/>
    <property type="match status" value="1"/>
</dbReference>
<dbReference type="Gene3D" id="3.90.180.10">
    <property type="entry name" value="Medium-chain alcohol dehydrogenases, catalytic domain"/>
    <property type="match status" value="1"/>
</dbReference>
<accession>A0A0M9WA89</accession>
<evidence type="ECO:0000313" key="4">
    <source>
        <dbReference type="EMBL" id="KOS37235.1"/>
    </source>
</evidence>
<evidence type="ECO:0000313" key="5">
    <source>
        <dbReference type="Proteomes" id="UP000037696"/>
    </source>
</evidence>
<gene>
    <name evidence="4" type="ORF">ACN38_g11972</name>
</gene>
<dbReference type="InterPro" id="IPR036291">
    <property type="entry name" value="NAD(P)-bd_dom_sf"/>
</dbReference>
<dbReference type="EMBL" id="LHQQ01000338">
    <property type="protein sequence ID" value="KOS37235.1"/>
    <property type="molecule type" value="Genomic_DNA"/>
</dbReference>
<reference evidence="4 5" key="1">
    <citation type="submission" date="2015-08" db="EMBL/GenBank/DDBJ databases">
        <title>Genome sequencing of Penicillium nordicum.</title>
        <authorList>
            <person name="Nguyen H.D."/>
            <person name="Seifert K.A."/>
        </authorList>
    </citation>
    <scope>NUCLEOTIDE SEQUENCE [LARGE SCALE GENOMIC DNA]</scope>
    <source>
        <strain evidence="4 5">DAOMC 185683</strain>
    </source>
</reference>
<organism evidence="4 5">
    <name type="scientific">Penicillium nordicum</name>
    <dbReference type="NCBI Taxonomy" id="229535"/>
    <lineage>
        <taxon>Eukaryota</taxon>
        <taxon>Fungi</taxon>
        <taxon>Dikarya</taxon>
        <taxon>Ascomycota</taxon>
        <taxon>Pezizomycotina</taxon>
        <taxon>Eurotiomycetes</taxon>
        <taxon>Eurotiomycetidae</taxon>
        <taxon>Eurotiales</taxon>
        <taxon>Aspergillaceae</taxon>
        <taxon>Penicillium</taxon>
    </lineage>
</organism>
<dbReference type="Pfam" id="PF08240">
    <property type="entry name" value="ADH_N"/>
    <property type="match status" value="1"/>
</dbReference>
<name>A0A0M9WA89_9EURO</name>
<feature type="domain" description="Enoyl reductase (ER)" evidence="3">
    <location>
        <begin position="9"/>
        <end position="236"/>
    </location>
</feature>
<evidence type="ECO:0000256" key="2">
    <source>
        <dbReference type="ARBA" id="ARBA00023002"/>
    </source>
</evidence>
<comment type="similarity">
    <text evidence="1">Belongs to the zinc-containing alcohol dehydrogenase family.</text>
</comment>
<dbReference type="PANTHER" id="PTHR45348">
    <property type="entry name" value="HYPOTHETICAL OXIDOREDUCTASE (EUROFUNG)"/>
    <property type="match status" value="1"/>
</dbReference>